<keyword evidence="6" id="KW-0694">RNA-binding</keyword>
<dbReference type="Pfam" id="PF00271">
    <property type="entry name" value="Helicase_C"/>
    <property type="match status" value="1"/>
</dbReference>
<dbReference type="PANTHER" id="PTHR47959">
    <property type="entry name" value="ATP-DEPENDENT RNA HELICASE RHLE-RELATED"/>
    <property type="match status" value="1"/>
</dbReference>
<evidence type="ECO:0000256" key="1">
    <source>
        <dbReference type="ARBA" id="ARBA00012552"/>
    </source>
</evidence>
<dbReference type="InterPro" id="IPR000629">
    <property type="entry name" value="RNA-helicase_DEAD-box_CS"/>
</dbReference>
<feature type="region of interest" description="Disordered" evidence="8">
    <location>
        <begin position="1"/>
        <end position="39"/>
    </location>
</feature>
<organism evidence="12">
    <name type="scientific">viral metagenome</name>
    <dbReference type="NCBI Taxonomy" id="1070528"/>
    <lineage>
        <taxon>unclassified sequences</taxon>
        <taxon>metagenomes</taxon>
        <taxon>organismal metagenomes</taxon>
    </lineage>
</organism>
<dbReference type="PROSITE" id="PS00039">
    <property type="entry name" value="DEAD_ATP_HELICASE"/>
    <property type="match status" value="1"/>
</dbReference>
<evidence type="ECO:0000256" key="2">
    <source>
        <dbReference type="ARBA" id="ARBA00022741"/>
    </source>
</evidence>
<protein>
    <recommendedName>
        <fullName evidence="1">RNA helicase</fullName>
        <ecNumber evidence="1">3.6.4.13</ecNumber>
    </recommendedName>
</protein>
<keyword evidence="2" id="KW-0547">Nucleotide-binding</keyword>
<evidence type="ECO:0000259" key="11">
    <source>
        <dbReference type="PROSITE" id="PS51195"/>
    </source>
</evidence>
<feature type="domain" description="DEAD-box RNA helicase Q" evidence="11">
    <location>
        <begin position="50"/>
        <end position="78"/>
    </location>
</feature>
<evidence type="ECO:0000256" key="7">
    <source>
        <dbReference type="ARBA" id="ARBA00047984"/>
    </source>
</evidence>
<accession>A0A6C0FFW5</accession>
<dbReference type="InterPro" id="IPR014014">
    <property type="entry name" value="RNA_helicase_DEAD_Q_motif"/>
</dbReference>
<dbReference type="PANTHER" id="PTHR47959:SF1">
    <property type="entry name" value="ATP-DEPENDENT RNA HELICASE DBPA"/>
    <property type="match status" value="1"/>
</dbReference>
<evidence type="ECO:0000256" key="8">
    <source>
        <dbReference type="SAM" id="MobiDB-lite"/>
    </source>
</evidence>
<evidence type="ECO:0000313" key="12">
    <source>
        <dbReference type="EMBL" id="QHT38640.1"/>
    </source>
</evidence>
<dbReference type="AlphaFoldDB" id="A0A6C0FFW5"/>
<dbReference type="PROSITE" id="PS51192">
    <property type="entry name" value="HELICASE_ATP_BIND_1"/>
    <property type="match status" value="1"/>
</dbReference>
<dbReference type="GO" id="GO:0016787">
    <property type="term" value="F:hydrolase activity"/>
    <property type="evidence" value="ECO:0007669"/>
    <property type="project" value="UniProtKB-KW"/>
</dbReference>
<evidence type="ECO:0000259" key="9">
    <source>
        <dbReference type="PROSITE" id="PS51192"/>
    </source>
</evidence>
<keyword evidence="4" id="KW-0347">Helicase</keyword>
<feature type="domain" description="Helicase C-terminal" evidence="10">
    <location>
        <begin position="281"/>
        <end position="423"/>
    </location>
</feature>
<dbReference type="GO" id="GO:0005829">
    <property type="term" value="C:cytosol"/>
    <property type="evidence" value="ECO:0007669"/>
    <property type="project" value="TreeGrafter"/>
</dbReference>
<dbReference type="PROSITE" id="PS51195">
    <property type="entry name" value="Q_MOTIF"/>
    <property type="match status" value="1"/>
</dbReference>
<dbReference type="FunFam" id="3.40.50.300:FF:000849">
    <property type="entry name" value="ATP-dependent RNA helicase DBP5"/>
    <property type="match status" value="1"/>
</dbReference>
<evidence type="ECO:0000256" key="5">
    <source>
        <dbReference type="ARBA" id="ARBA00022840"/>
    </source>
</evidence>
<dbReference type="InterPro" id="IPR014001">
    <property type="entry name" value="Helicase_ATP-bd"/>
</dbReference>
<dbReference type="GO" id="GO:0003723">
    <property type="term" value="F:RNA binding"/>
    <property type="evidence" value="ECO:0007669"/>
    <property type="project" value="UniProtKB-KW"/>
</dbReference>
<dbReference type="InterPro" id="IPR011545">
    <property type="entry name" value="DEAD/DEAH_box_helicase_dom"/>
</dbReference>
<feature type="compositionally biased region" description="Basic and acidic residues" evidence="8">
    <location>
        <begin position="18"/>
        <end position="33"/>
    </location>
</feature>
<evidence type="ECO:0000256" key="3">
    <source>
        <dbReference type="ARBA" id="ARBA00022801"/>
    </source>
</evidence>
<comment type="catalytic activity">
    <reaction evidence="7">
        <text>ATP + H2O = ADP + phosphate + H(+)</text>
        <dbReference type="Rhea" id="RHEA:13065"/>
        <dbReference type="ChEBI" id="CHEBI:15377"/>
        <dbReference type="ChEBI" id="CHEBI:15378"/>
        <dbReference type="ChEBI" id="CHEBI:30616"/>
        <dbReference type="ChEBI" id="CHEBI:43474"/>
        <dbReference type="ChEBI" id="CHEBI:456216"/>
        <dbReference type="EC" id="3.6.4.13"/>
    </reaction>
</comment>
<dbReference type="InterPro" id="IPR050079">
    <property type="entry name" value="DEAD_box_RNA_helicase"/>
</dbReference>
<evidence type="ECO:0000256" key="4">
    <source>
        <dbReference type="ARBA" id="ARBA00022806"/>
    </source>
</evidence>
<evidence type="ECO:0000256" key="6">
    <source>
        <dbReference type="ARBA" id="ARBA00022884"/>
    </source>
</evidence>
<keyword evidence="3" id="KW-0378">Hydrolase</keyword>
<dbReference type="SMART" id="SM00487">
    <property type="entry name" value="DEXDc"/>
    <property type="match status" value="1"/>
</dbReference>
<evidence type="ECO:0000259" key="10">
    <source>
        <dbReference type="PROSITE" id="PS51194"/>
    </source>
</evidence>
<dbReference type="SUPFAM" id="SSF52540">
    <property type="entry name" value="P-loop containing nucleoside triphosphate hydrolases"/>
    <property type="match status" value="1"/>
</dbReference>
<dbReference type="EC" id="3.6.4.13" evidence="1"/>
<dbReference type="SMART" id="SM00490">
    <property type="entry name" value="HELICc"/>
    <property type="match status" value="1"/>
</dbReference>
<dbReference type="CDD" id="cd18787">
    <property type="entry name" value="SF2_C_DEAD"/>
    <property type="match status" value="1"/>
</dbReference>
<proteinExistence type="predicted"/>
<dbReference type="EMBL" id="MN738832">
    <property type="protein sequence ID" value="QHT38640.1"/>
    <property type="molecule type" value="Genomic_DNA"/>
</dbReference>
<dbReference type="Gene3D" id="3.40.50.300">
    <property type="entry name" value="P-loop containing nucleotide triphosphate hydrolases"/>
    <property type="match status" value="2"/>
</dbReference>
<dbReference type="InterPro" id="IPR027417">
    <property type="entry name" value="P-loop_NTPase"/>
</dbReference>
<keyword evidence="5" id="KW-0067">ATP-binding</keyword>
<name>A0A6C0FFW5_9ZZZZ</name>
<reference evidence="12" key="1">
    <citation type="journal article" date="2020" name="Nature">
        <title>Giant virus diversity and host interactions through global metagenomics.</title>
        <authorList>
            <person name="Schulz F."/>
            <person name="Roux S."/>
            <person name="Paez-Espino D."/>
            <person name="Jungbluth S."/>
            <person name="Walsh D.A."/>
            <person name="Denef V.J."/>
            <person name="McMahon K.D."/>
            <person name="Konstantinidis K.T."/>
            <person name="Eloe-Fadrosh E.A."/>
            <person name="Kyrpides N.C."/>
            <person name="Woyke T."/>
        </authorList>
    </citation>
    <scope>NUCLEOTIDE SEQUENCE</scope>
    <source>
        <strain evidence="12">GVMAG-S-ERX556106-38</strain>
    </source>
</reference>
<dbReference type="GO" id="GO:0003724">
    <property type="term" value="F:RNA helicase activity"/>
    <property type="evidence" value="ECO:0007669"/>
    <property type="project" value="UniProtKB-EC"/>
</dbReference>
<dbReference type="PROSITE" id="PS51194">
    <property type="entry name" value="HELICASE_CTER"/>
    <property type="match status" value="1"/>
</dbReference>
<dbReference type="GO" id="GO:0005524">
    <property type="term" value="F:ATP binding"/>
    <property type="evidence" value="ECO:0007669"/>
    <property type="project" value="UniProtKB-KW"/>
</dbReference>
<feature type="domain" description="Helicase ATP-binding" evidence="9">
    <location>
        <begin position="81"/>
        <end position="253"/>
    </location>
</feature>
<dbReference type="InterPro" id="IPR001650">
    <property type="entry name" value="Helicase_C-like"/>
</dbReference>
<dbReference type="Pfam" id="PF00270">
    <property type="entry name" value="DEAD"/>
    <property type="match status" value="1"/>
</dbReference>
<sequence>MPNMFKPAINEDTVSQKIGEKEKTSKTDEEIKDVTTTQDSILETPPVSVEKWDEMKLREDILRGIYAYGYENPSPIQKKAILPMISGRDVIAQAQSGTGKTATFSIGALSCIDNSLKNTQVICLAPTRELAIQITSVFTGLSQFVDKISIMTLVGGVSVEQHTRELRSSPPHIVVGTTGRVFDMIRRRCLKTHSVKMLILDEADEMLSSGFKDQVRSIFGYLPDSIQTCIFSATLPRYIFDVTEAFMNNPIKIVVKAELLTLEGISQYYIPVTDDVQKYETLVDLYNRFSVSHCIIYTNSVRRVEDLHQAMTSDGYPVCCIHSNMSKSDRESALSAFRTGTYRVLISSNLTARGIDIQQVSCVINFDIPRDVNTYLHRIGRSGRWGRKGAGINFITERDVPKMREIETFYSTQINEMPENFTV</sequence>